<dbReference type="AlphaFoldDB" id="K1PS62"/>
<gene>
    <name evidence="1" type="ORF">CGI_10008885</name>
</gene>
<evidence type="ECO:0000313" key="1">
    <source>
        <dbReference type="EMBL" id="EKC19285.1"/>
    </source>
</evidence>
<dbReference type="EMBL" id="JH818502">
    <property type="protein sequence ID" value="EKC19285.1"/>
    <property type="molecule type" value="Genomic_DNA"/>
</dbReference>
<name>K1PS62_MAGGI</name>
<sequence length="145" mass="16530">MKYPTIATKRSSKRLSRRTLRCLSKEVYGFLALLAICTTTIGTFLLIFGLKKILIFDTLSTEVLVASGAFFILFGGLLLCLSIVIYQRERRKKNICCWCCQDNEDDEWVYGIEDDVSVSLSGSSYIDYEMTTIKPESARHFNDAR</sequence>
<reference evidence="1" key="1">
    <citation type="journal article" date="2012" name="Nature">
        <title>The oyster genome reveals stress adaptation and complexity of shell formation.</title>
        <authorList>
            <person name="Zhang G."/>
            <person name="Fang X."/>
            <person name="Guo X."/>
            <person name="Li L."/>
            <person name="Luo R."/>
            <person name="Xu F."/>
            <person name="Yang P."/>
            <person name="Zhang L."/>
            <person name="Wang X."/>
            <person name="Qi H."/>
            <person name="Xiong Z."/>
            <person name="Que H."/>
            <person name="Xie Y."/>
            <person name="Holland P.W."/>
            <person name="Paps J."/>
            <person name="Zhu Y."/>
            <person name="Wu F."/>
            <person name="Chen Y."/>
            <person name="Wang J."/>
            <person name="Peng C."/>
            <person name="Meng J."/>
            <person name="Yang L."/>
            <person name="Liu J."/>
            <person name="Wen B."/>
            <person name="Zhang N."/>
            <person name="Huang Z."/>
            <person name="Zhu Q."/>
            <person name="Feng Y."/>
            <person name="Mount A."/>
            <person name="Hedgecock D."/>
            <person name="Xu Z."/>
            <person name="Liu Y."/>
            <person name="Domazet-Loso T."/>
            <person name="Du Y."/>
            <person name="Sun X."/>
            <person name="Zhang S."/>
            <person name="Liu B."/>
            <person name="Cheng P."/>
            <person name="Jiang X."/>
            <person name="Li J."/>
            <person name="Fan D."/>
            <person name="Wang W."/>
            <person name="Fu W."/>
            <person name="Wang T."/>
            <person name="Wang B."/>
            <person name="Zhang J."/>
            <person name="Peng Z."/>
            <person name="Li Y."/>
            <person name="Li N."/>
            <person name="Wang J."/>
            <person name="Chen M."/>
            <person name="He Y."/>
            <person name="Tan F."/>
            <person name="Song X."/>
            <person name="Zheng Q."/>
            <person name="Huang R."/>
            <person name="Yang H."/>
            <person name="Du X."/>
            <person name="Chen L."/>
            <person name="Yang M."/>
            <person name="Gaffney P.M."/>
            <person name="Wang S."/>
            <person name="Luo L."/>
            <person name="She Z."/>
            <person name="Ming Y."/>
            <person name="Huang W."/>
            <person name="Zhang S."/>
            <person name="Huang B."/>
            <person name="Zhang Y."/>
            <person name="Qu T."/>
            <person name="Ni P."/>
            <person name="Miao G."/>
            <person name="Wang J."/>
            <person name="Wang Q."/>
            <person name="Steinberg C.E."/>
            <person name="Wang H."/>
            <person name="Li N."/>
            <person name="Qian L."/>
            <person name="Zhang G."/>
            <person name="Li Y."/>
            <person name="Yang H."/>
            <person name="Liu X."/>
            <person name="Wang J."/>
            <person name="Yin Y."/>
            <person name="Wang J."/>
        </authorList>
    </citation>
    <scope>NUCLEOTIDE SEQUENCE [LARGE SCALE GENOMIC DNA]</scope>
    <source>
        <strain evidence="1">05x7-T-G4-1.051#20</strain>
    </source>
</reference>
<accession>K1PS62</accession>
<organism evidence="1">
    <name type="scientific">Magallana gigas</name>
    <name type="common">Pacific oyster</name>
    <name type="synonym">Crassostrea gigas</name>
    <dbReference type="NCBI Taxonomy" id="29159"/>
    <lineage>
        <taxon>Eukaryota</taxon>
        <taxon>Metazoa</taxon>
        <taxon>Spiralia</taxon>
        <taxon>Lophotrochozoa</taxon>
        <taxon>Mollusca</taxon>
        <taxon>Bivalvia</taxon>
        <taxon>Autobranchia</taxon>
        <taxon>Pteriomorphia</taxon>
        <taxon>Ostreida</taxon>
        <taxon>Ostreoidea</taxon>
        <taxon>Ostreidae</taxon>
        <taxon>Magallana</taxon>
    </lineage>
</organism>
<dbReference type="HOGENOM" id="CLU_1788716_0_0_1"/>
<protein>
    <submittedName>
        <fullName evidence="1">Uncharacterized protein</fullName>
    </submittedName>
</protein>
<proteinExistence type="predicted"/>
<dbReference type="InParanoid" id="K1PS62"/>